<protein>
    <submittedName>
        <fullName evidence="1">IL-18</fullName>
    </submittedName>
</protein>
<evidence type="ECO:0000313" key="1">
    <source>
        <dbReference type="EMBL" id="AQR55703.1"/>
    </source>
</evidence>
<proteinExistence type="evidence at transcript level"/>
<sequence length="200" mass="22904">MATNSYVTMNFRTVCGKAFVFDEIQTVKNVDADSFEMSTLPAERSWIWSKDNKFVVINFEQKNFEAQTMNAAQLSKPECQFEVKLYKENNLDTFKRAVIVYHLPASSGAKPMVACCNEDNSIHAEEMDLPREIMEPAHKAVFLRQEITTSTYELRSSLYKNKYLGFKESECEDGLYTLVLLEKAEDVVDEACQISISKCK</sequence>
<name>A0A1S6EEV7_MIIMI</name>
<reference evidence="1" key="1">
    <citation type="journal article" date="2017" name="Fish Shellfish Immunol.">
        <title>Characterization of IL-1? and two types of IL-1 receptors in miiuy croaker and evolution analysis of IL-1 family.</title>
        <authorList>
            <person name="Yang Q."/>
            <person name="Chu Q."/>
            <person name="Zhao X."/>
            <person name="Xu T."/>
        </authorList>
    </citation>
    <scope>NUCLEOTIDE SEQUENCE</scope>
</reference>
<dbReference type="Gene3D" id="2.80.10.50">
    <property type="match status" value="1"/>
</dbReference>
<dbReference type="CDD" id="cd23298">
    <property type="entry name" value="beta-trefoil_IL18"/>
    <property type="match status" value="1"/>
</dbReference>
<dbReference type="EMBL" id="KY028775">
    <property type="protein sequence ID" value="AQR55703.1"/>
    <property type="molecule type" value="mRNA"/>
</dbReference>
<accession>A0A1S6EEV7</accession>
<dbReference type="InterPro" id="IPR008996">
    <property type="entry name" value="IL1/FGF"/>
</dbReference>
<dbReference type="AlphaFoldDB" id="A0A1S6EEV7"/>
<organism evidence="1">
    <name type="scientific">Miichthys miiuy</name>
    <name type="common">Mi-iuy croaker</name>
    <name type="synonym">Sciaena miiuy</name>
    <dbReference type="NCBI Taxonomy" id="240162"/>
    <lineage>
        <taxon>Eukaryota</taxon>
        <taxon>Metazoa</taxon>
        <taxon>Chordata</taxon>
        <taxon>Craniata</taxon>
        <taxon>Vertebrata</taxon>
        <taxon>Euteleostomi</taxon>
        <taxon>Actinopterygii</taxon>
        <taxon>Neopterygii</taxon>
        <taxon>Teleostei</taxon>
        <taxon>Neoteleostei</taxon>
        <taxon>Acanthomorphata</taxon>
        <taxon>Eupercaria</taxon>
        <taxon>Sciaenidae</taxon>
        <taxon>Miichthys</taxon>
    </lineage>
</organism>
<dbReference type="SUPFAM" id="SSF50353">
    <property type="entry name" value="Cytokine"/>
    <property type="match status" value="1"/>
</dbReference>